<dbReference type="InterPro" id="IPR025682">
    <property type="entry name" value="CpXC_dom"/>
</dbReference>
<protein>
    <submittedName>
        <fullName evidence="2">CpXC domain-containing protein</fullName>
    </submittedName>
</protein>
<organism evidence="2 3">
    <name type="scientific">Candidatus Thalassospirochaeta sargassi</name>
    <dbReference type="NCBI Taxonomy" id="3119039"/>
    <lineage>
        <taxon>Bacteria</taxon>
        <taxon>Pseudomonadati</taxon>
        <taxon>Spirochaetota</taxon>
        <taxon>Spirochaetia</taxon>
        <taxon>Spirochaetales</taxon>
        <taxon>Spirochaetaceae</taxon>
        <taxon>Candidatus Thalassospirochaeta</taxon>
    </lineage>
</organism>
<comment type="caution">
    <text evidence="2">The sequence shown here is derived from an EMBL/GenBank/DDBJ whole genome shotgun (WGS) entry which is preliminary data.</text>
</comment>
<evidence type="ECO:0000313" key="2">
    <source>
        <dbReference type="EMBL" id="MDC7225633.1"/>
    </source>
</evidence>
<dbReference type="Pfam" id="PF14353">
    <property type="entry name" value="CpXC"/>
    <property type="match status" value="1"/>
</dbReference>
<evidence type="ECO:0000259" key="1">
    <source>
        <dbReference type="Pfam" id="PF14353"/>
    </source>
</evidence>
<sequence>MIKIPCHCGNIIESDMNTEIDLASTPEIYARIIDGTFMTFSCPQCGNELKTEVELHLFDKGEDFDIQFLPELERANFLSGGITATSKRIAIGYNELVEKTIIAGTKLDDRIIEIIKFRMLEKADKDNLSITFNSVEGSDLVFHIAGLKPDQIGISHIPMSVYQNLENKIDELLVDDDIKLFTDGPYVSVSRVYLED</sequence>
<dbReference type="EMBL" id="JAQQAL010000008">
    <property type="protein sequence ID" value="MDC7225633.1"/>
    <property type="molecule type" value="Genomic_DNA"/>
</dbReference>
<dbReference type="AlphaFoldDB" id="A0AAJ1MHU9"/>
<reference evidence="2 3" key="1">
    <citation type="submission" date="2022-12" db="EMBL/GenBank/DDBJ databases">
        <title>Metagenome assembled genome from gulf of manar.</title>
        <authorList>
            <person name="Kohli P."/>
            <person name="Pk S."/>
            <person name="Venkata Ramana C."/>
            <person name="Sasikala C."/>
        </authorList>
    </citation>
    <scope>NUCLEOTIDE SEQUENCE [LARGE SCALE GENOMIC DNA]</scope>
    <source>
        <strain evidence="2">JB008</strain>
    </source>
</reference>
<name>A0AAJ1MHU9_9SPIO</name>
<accession>A0AAJ1MHU9</accession>
<dbReference type="Proteomes" id="UP001221217">
    <property type="component" value="Unassembled WGS sequence"/>
</dbReference>
<proteinExistence type="predicted"/>
<evidence type="ECO:0000313" key="3">
    <source>
        <dbReference type="Proteomes" id="UP001221217"/>
    </source>
</evidence>
<feature type="domain" description="CpXC" evidence="1">
    <location>
        <begin position="4"/>
        <end position="116"/>
    </location>
</feature>
<gene>
    <name evidence="2" type="ORF">PQJ61_02585</name>
</gene>